<keyword evidence="12" id="KW-1185">Reference proteome</keyword>
<dbReference type="PRINTS" id="PR00469">
    <property type="entry name" value="PNDRDTASEII"/>
</dbReference>
<dbReference type="PANTHER" id="PTHR43557:SF2">
    <property type="entry name" value="RIESKE DOMAIN-CONTAINING PROTEIN-RELATED"/>
    <property type="match status" value="1"/>
</dbReference>
<dbReference type="RefSeq" id="XP_035825045.1">
    <property type="nucleotide sequence ID" value="XM_035969152.1"/>
</dbReference>
<evidence type="ECO:0000256" key="1">
    <source>
        <dbReference type="ARBA" id="ARBA00001974"/>
    </source>
</evidence>
<reference evidence="13" key="1">
    <citation type="submission" date="2025-08" db="UniProtKB">
        <authorList>
            <consortium name="RefSeq"/>
        </authorList>
    </citation>
    <scope>IDENTIFICATION</scope>
</reference>
<dbReference type="Gene3D" id="3.30.390.30">
    <property type="match status" value="1"/>
</dbReference>
<feature type="domain" description="Rieske" evidence="11">
    <location>
        <begin position="101"/>
        <end position="196"/>
    </location>
</feature>
<protein>
    <submittedName>
        <fullName evidence="13">Apoptosis-inducing factor 3 isoform X2</fullName>
    </submittedName>
</protein>
<dbReference type="SUPFAM" id="SSF51905">
    <property type="entry name" value="FAD/NAD(P)-binding domain"/>
    <property type="match status" value="1"/>
</dbReference>
<dbReference type="Proteomes" id="UP000694888">
    <property type="component" value="Unplaced"/>
</dbReference>
<dbReference type="SUPFAM" id="SSF50022">
    <property type="entry name" value="ISP domain"/>
    <property type="match status" value="1"/>
</dbReference>
<dbReference type="InterPro" id="IPR050446">
    <property type="entry name" value="FAD-oxidoreductase/Apoptosis"/>
</dbReference>
<evidence type="ECO:0000256" key="10">
    <source>
        <dbReference type="SAM" id="MobiDB-lite"/>
    </source>
</evidence>
<dbReference type="Pfam" id="PF14759">
    <property type="entry name" value="Reductase_C"/>
    <property type="match status" value="1"/>
</dbReference>
<dbReference type="InterPro" id="IPR017941">
    <property type="entry name" value="Rieske_2Fe-2S"/>
</dbReference>
<comment type="cofactor">
    <cofactor evidence="1">
        <name>FAD</name>
        <dbReference type="ChEBI" id="CHEBI:57692"/>
    </cofactor>
</comment>
<gene>
    <name evidence="13" type="primary">LOC101849043</name>
</gene>
<dbReference type="Pfam" id="PF07992">
    <property type="entry name" value="Pyr_redox_2"/>
    <property type="match status" value="1"/>
</dbReference>
<keyword evidence="6" id="KW-0274">FAD</keyword>
<keyword evidence="8" id="KW-0408">Iron</keyword>
<sequence>MARRVLFSLGHKWLQSTSLVRLSTTHVLPAYSYSLLIRPSSHSLIGNAGVKVVTVRKFEGSDDSKNKNPAEANRPVSTSATATQASSGGGETTPTASMIESVVGKVGDFNDGEMKEVEIGDKKALLVKESGQFYAVSNKCTHYGAPLTKGAYCKGVVRCPWHGACFNVKTGDIEDFPGLDSLQKFEVEVRGEDVVVRADPASLENNKRVKAMVRKAADNKKTVVLVGGGPSTLVCAETLRQEGFTGRVVLVSQENCLPYDRIKLSKAMSIKPEEIALRKADFYENNGIELMLGQQVESVSTSDKKLNLGSGESLGYDTLVLGTGGQPRRLPIPGIELGNVYMLRTPADANAIAENAVGKNVVIVGSSFIGMEVASSLAEKAQSVSVVDLVRVPFQLTLGEKLGTFMQKLHESKGVKFHFETSVKEFRGEDGKVTEAVLANGETLPADVCVMGVGVVPATQFLQDSGVDLTSRGFVTVNKKMQTNVSDVYAAGDIVEFPLFTAGDQQANVQHWQMAHMHGRIAGLNIAGKPTDVHSVPYFWTVQYGKSIRYTGYGPGYDDVVLHGDVDEGKFLAYYTKADQVVAVASLGWDPVVSQAAQLLNQGGSISKAEITSEPSSWVSRLCQ</sequence>
<accession>A0ABM1VRK3</accession>
<keyword evidence="4" id="KW-0001">2Fe-2S</keyword>
<proteinExistence type="inferred from homology"/>
<dbReference type="InterPro" id="IPR016156">
    <property type="entry name" value="FAD/NAD-linked_Rdtase_dimer_sf"/>
</dbReference>
<evidence type="ECO:0000256" key="5">
    <source>
        <dbReference type="ARBA" id="ARBA00022723"/>
    </source>
</evidence>
<dbReference type="InterPro" id="IPR028202">
    <property type="entry name" value="Reductase_C"/>
</dbReference>
<dbReference type="CDD" id="cd03478">
    <property type="entry name" value="Rieske_AIFL_N"/>
    <property type="match status" value="1"/>
</dbReference>
<feature type="compositionally biased region" description="Low complexity" evidence="10">
    <location>
        <begin position="77"/>
        <end position="86"/>
    </location>
</feature>
<keyword evidence="7" id="KW-0560">Oxidoreductase</keyword>
<dbReference type="SUPFAM" id="SSF55424">
    <property type="entry name" value="FAD/NAD-linked reductases, dimerisation (C-terminal) domain"/>
    <property type="match status" value="1"/>
</dbReference>
<feature type="compositionally biased region" description="Basic and acidic residues" evidence="10">
    <location>
        <begin position="59"/>
        <end position="68"/>
    </location>
</feature>
<feature type="region of interest" description="Disordered" evidence="10">
    <location>
        <begin position="59"/>
        <end position="97"/>
    </location>
</feature>
<evidence type="ECO:0000259" key="11">
    <source>
        <dbReference type="PROSITE" id="PS51296"/>
    </source>
</evidence>
<evidence type="ECO:0000313" key="12">
    <source>
        <dbReference type="Proteomes" id="UP000694888"/>
    </source>
</evidence>
<dbReference type="PROSITE" id="PS51296">
    <property type="entry name" value="RIESKE"/>
    <property type="match status" value="1"/>
</dbReference>
<dbReference type="InterPro" id="IPR023753">
    <property type="entry name" value="FAD/NAD-binding_dom"/>
</dbReference>
<evidence type="ECO:0000256" key="7">
    <source>
        <dbReference type="ARBA" id="ARBA00023002"/>
    </source>
</evidence>
<comment type="similarity">
    <text evidence="2">Belongs to the FAD-dependent oxidoreductase family.</text>
</comment>
<evidence type="ECO:0000256" key="9">
    <source>
        <dbReference type="ARBA" id="ARBA00023014"/>
    </source>
</evidence>
<dbReference type="PANTHER" id="PTHR43557">
    <property type="entry name" value="APOPTOSIS-INDUCING FACTOR 1"/>
    <property type="match status" value="1"/>
</dbReference>
<dbReference type="Gene3D" id="3.50.50.60">
    <property type="entry name" value="FAD/NAD(P)-binding domain"/>
    <property type="match status" value="2"/>
</dbReference>
<evidence type="ECO:0000256" key="6">
    <source>
        <dbReference type="ARBA" id="ARBA00022827"/>
    </source>
</evidence>
<keyword evidence="3" id="KW-0285">Flavoprotein</keyword>
<evidence type="ECO:0000256" key="2">
    <source>
        <dbReference type="ARBA" id="ARBA00006442"/>
    </source>
</evidence>
<organism evidence="12 13">
    <name type="scientific">Aplysia californica</name>
    <name type="common">California sea hare</name>
    <dbReference type="NCBI Taxonomy" id="6500"/>
    <lineage>
        <taxon>Eukaryota</taxon>
        <taxon>Metazoa</taxon>
        <taxon>Spiralia</taxon>
        <taxon>Lophotrochozoa</taxon>
        <taxon>Mollusca</taxon>
        <taxon>Gastropoda</taxon>
        <taxon>Heterobranchia</taxon>
        <taxon>Euthyneura</taxon>
        <taxon>Tectipleura</taxon>
        <taxon>Aplysiida</taxon>
        <taxon>Aplysioidea</taxon>
        <taxon>Aplysiidae</taxon>
        <taxon>Aplysia</taxon>
    </lineage>
</organism>
<dbReference type="Pfam" id="PF00355">
    <property type="entry name" value="Rieske"/>
    <property type="match status" value="1"/>
</dbReference>
<dbReference type="InterPro" id="IPR036922">
    <property type="entry name" value="Rieske_2Fe-2S_sf"/>
</dbReference>
<dbReference type="GeneID" id="101849043"/>
<evidence type="ECO:0000256" key="8">
    <source>
        <dbReference type="ARBA" id="ARBA00023004"/>
    </source>
</evidence>
<evidence type="ECO:0000256" key="3">
    <source>
        <dbReference type="ARBA" id="ARBA00022630"/>
    </source>
</evidence>
<dbReference type="Gene3D" id="2.102.10.10">
    <property type="entry name" value="Rieske [2Fe-2S] iron-sulphur domain"/>
    <property type="match status" value="1"/>
</dbReference>
<dbReference type="PRINTS" id="PR00368">
    <property type="entry name" value="FADPNR"/>
</dbReference>
<dbReference type="InterPro" id="IPR036188">
    <property type="entry name" value="FAD/NAD-bd_sf"/>
</dbReference>
<keyword evidence="9" id="KW-0411">Iron-sulfur</keyword>
<keyword evidence="5" id="KW-0479">Metal-binding</keyword>
<evidence type="ECO:0000313" key="13">
    <source>
        <dbReference type="RefSeq" id="XP_035825045.1"/>
    </source>
</evidence>
<name>A0ABM1VRK3_APLCA</name>
<evidence type="ECO:0000256" key="4">
    <source>
        <dbReference type="ARBA" id="ARBA00022714"/>
    </source>
</evidence>